<dbReference type="RefSeq" id="WP_168135230.1">
    <property type="nucleotide sequence ID" value="NZ_JAAVJH010000009.1"/>
</dbReference>
<comment type="caution">
    <text evidence="1">The sequence shown here is derived from an EMBL/GenBank/DDBJ whole genome shotgun (WGS) entry which is preliminary data.</text>
</comment>
<dbReference type="EMBL" id="JAAVJH010000009">
    <property type="protein sequence ID" value="NJR79671.1"/>
    <property type="molecule type" value="Genomic_DNA"/>
</dbReference>
<dbReference type="InterPro" id="IPR021955">
    <property type="entry name" value="DUF3572"/>
</dbReference>
<sequence>MHPASSNEEAAETTALRAIAWTLSDEDRAARLLALTGLDGAGLRARIGEPAVLAAALGFLESHEPDLLACADALDVAPLALVRARAALEDTA</sequence>
<dbReference type="Proteomes" id="UP000732399">
    <property type="component" value="Unassembled WGS sequence"/>
</dbReference>
<gene>
    <name evidence="1" type="ORF">HBH26_13875</name>
</gene>
<evidence type="ECO:0000313" key="2">
    <source>
        <dbReference type="Proteomes" id="UP000732399"/>
    </source>
</evidence>
<evidence type="ECO:0000313" key="1">
    <source>
        <dbReference type="EMBL" id="NJR79671.1"/>
    </source>
</evidence>
<dbReference type="Pfam" id="PF12096">
    <property type="entry name" value="DUF3572"/>
    <property type="match status" value="1"/>
</dbReference>
<organism evidence="1 2">
    <name type="scientific">Sphingomonas corticis</name>
    <dbReference type="NCBI Taxonomy" id="2722791"/>
    <lineage>
        <taxon>Bacteria</taxon>
        <taxon>Pseudomonadati</taxon>
        <taxon>Pseudomonadota</taxon>
        <taxon>Alphaproteobacteria</taxon>
        <taxon>Sphingomonadales</taxon>
        <taxon>Sphingomonadaceae</taxon>
        <taxon>Sphingomonas</taxon>
    </lineage>
</organism>
<reference evidence="1 2" key="1">
    <citation type="submission" date="2020-03" db="EMBL/GenBank/DDBJ databases">
        <authorList>
            <person name="Wang L."/>
            <person name="He N."/>
            <person name="Li Y."/>
            <person name="Fang Y."/>
            <person name="Zhang F."/>
        </authorList>
    </citation>
    <scope>NUCLEOTIDE SEQUENCE [LARGE SCALE GENOMIC DNA]</scope>
    <source>
        <strain evidence="1 2">36D10-4-7</strain>
    </source>
</reference>
<protein>
    <submittedName>
        <fullName evidence="1">DUF3572 domain-containing protein</fullName>
    </submittedName>
</protein>
<name>A0ABX1CNZ0_9SPHN</name>
<accession>A0ABX1CNZ0</accession>
<proteinExistence type="predicted"/>
<keyword evidence="2" id="KW-1185">Reference proteome</keyword>